<protein>
    <submittedName>
        <fullName evidence="6">Response regulator</fullName>
    </submittedName>
</protein>
<keyword evidence="2" id="KW-0902">Two-component regulatory system</keyword>
<dbReference type="FunFam" id="3.40.50.2300:FF:000018">
    <property type="entry name" value="DNA-binding transcriptional regulator NtrC"/>
    <property type="match status" value="1"/>
</dbReference>
<dbReference type="GO" id="GO:0003677">
    <property type="term" value="F:DNA binding"/>
    <property type="evidence" value="ECO:0007669"/>
    <property type="project" value="UniProtKB-KW"/>
</dbReference>
<comment type="caution">
    <text evidence="6">The sequence shown here is derived from an EMBL/GenBank/DDBJ whole genome shotgun (WGS) entry which is preliminary data.</text>
</comment>
<sequence length="209" mass="23845">MEKREMDPKAIALIRVVDDDRAVSKAIQFLLGNEDWTVQVFSSGEEFLVNEAPSVPGCIILDIQMGGISGIEVHKELIARESEVPIIFLTAHGDIPMAVEAMKEGAAEFLVKPLDPEKLLQLVEKHVEWDIKRRQWSVSKEEAERRVESLTLRERQIVELVLKDLSNQEIAEALKLSRRTIECHRQVAYKKLQVNNVKELKLILEEGKQ</sequence>
<dbReference type="CDD" id="cd06170">
    <property type="entry name" value="LuxR_C_like"/>
    <property type="match status" value="1"/>
</dbReference>
<name>A0A6I3S634_9BURK</name>
<dbReference type="GO" id="GO:0000160">
    <property type="term" value="P:phosphorelay signal transduction system"/>
    <property type="evidence" value="ECO:0007669"/>
    <property type="project" value="UniProtKB-KW"/>
</dbReference>
<dbReference type="AlphaFoldDB" id="A0A6I3S634"/>
<dbReference type="EMBL" id="WNCL01000004">
    <property type="protein sequence ID" value="MTU42449.1"/>
    <property type="molecule type" value="Genomic_DNA"/>
</dbReference>
<keyword evidence="3" id="KW-0805">Transcription regulation</keyword>
<dbReference type="Proteomes" id="UP000462362">
    <property type="component" value="Unassembled WGS sequence"/>
</dbReference>
<gene>
    <name evidence="6" type="ORF">GMD42_02200</name>
</gene>
<dbReference type="PROSITE" id="PS50110">
    <property type="entry name" value="RESPONSE_REGULATORY"/>
    <property type="match status" value="1"/>
</dbReference>
<evidence type="ECO:0000313" key="7">
    <source>
        <dbReference type="Proteomes" id="UP000462362"/>
    </source>
</evidence>
<dbReference type="Gene3D" id="3.40.50.2300">
    <property type="match status" value="1"/>
</dbReference>
<keyword evidence="1" id="KW-0597">Phosphoprotein</keyword>
<dbReference type="PANTHER" id="PTHR44688">
    <property type="entry name" value="DNA-BINDING TRANSCRIPTIONAL ACTIVATOR DEVR_DOSR"/>
    <property type="match status" value="1"/>
</dbReference>
<evidence type="ECO:0000256" key="3">
    <source>
        <dbReference type="ARBA" id="ARBA00023015"/>
    </source>
</evidence>
<dbReference type="Pfam" id="PF00196">
    <property type="entry name" value="GerE"/>
    <property type="match status" value="1"/>
</dbReference>
<keyword evidence="5" id="KW-0804">Transcription</keyword>
<accession>A0A6I3S634</accession>
<dbReference type="PRINTS" id="PR00038">
    <property type="entry name" value="HTHLUXR"/>
</dbReference>
<dbReference type="PANTHER" id="PTHR44688:SF16">
    <property type="entry name" value="DNA-BINDING TRANSCRIPTIONAL ACTIVATOR DEVR_DOSR"/>
    <property type="match status" value="1"/>
</dbReference>
<evidence type="ECO:0000256" key="4">
    <source>
        <dbReference type="ARBA" id="ARBA00023125"/>
    </source>
</evidence>
<dbReference type="InterPro" id="IPR016032">
    <property type="entry name" value="Sig_transdc_resp-reg_C-effctor"/>
</dbReference>
<evidence type="ECO:0000256" key="5">
    <source>
        <dbReference type="ARBA" id="ARBA00023163"/>
    </source>
</evidence>
<dbReference type="InterPro" id="IPR000792">
    <property type="entry name" value="Tscrpt_reg_LuxR_C"/>
</dbReference>
<organism evidence="6 7">
    <name type="scientific">Parasutterella excrementihominis</name>
    <dbReference type="NCBI Taxonomy" id="487175"/>
    <lineage>
        <taxon>Bacteria</taxon>
        <taxon>Pseudomonadati</taxon>
        <taxon>Pseudomonadota</taxon>
        <taxon>Betaproteobacteria</taxon>
        <taxon>Burkholderiales</taxon>
        <taxon>Sutterellaceae</taxon>
        <taxon>Parasutterella</taxon>
    </lineage>
</organism>
<proteinExistence type="predicted"/>
<dbReference type="GO" id="GO:0006355">
    <property type="term" value="P:regulation of DNA-templated transcription"/>
    <property type="evidence" value="ECO:0007669"/>
    <property type="project" value="InterPro"/>
</dbReference>
<keyword evidence="4" id="KW-0238">DNA-binding</keyword>
<dbReference type="SMART" id="SM00448">
    <property type="entry name" value="REC"/>
    <property type="match status" value="1"/>
</dbReference>
<reference evidence="6 7" key="1">
    <citation type="journal article" date="2019" name="Nat. Med.">
        <title>A library of human gut bacterial isolates paired with longitudinal multiomics data enables mechanistic microbiome research.</title>
        <authorList>
            <person name="Poyet M."/>
            <person name="Groussin M."/>
            <person name="Gibbons S.M."/>
            <person name="Avila-Pacheco J."/>
            <person name="Jiang X."/>
            <person name="Kearney S.M."/>
            <person name="Perrotta A.R."/>
            <person name="Berdy B."/>
            <person name="Zhao S."/>
            <person name="Lieberman T.D."/>
            <person name="Swanson P.K."/>
            <person name="Smith M."/>
            <person name="Roesemann S."/>
            <person name="Alexander J.E."/>
            <person name="Rich S.A."/>
            <person name="Livny J."/>
            <person name="Vlamakis H."/>
            <person name="Clish C."/>
            <person name="Bullock K."/>
            <person name="Deik A."/>
            <person name="Scott J."/>
            <person name="Pierce K.A."/>
            <person name="Xavier R.J."/>
            <person name="Alm E.J."/>
        </authorList>
    </citation>
    <scope>NUCLEOTIDE SEQUENCE [LARGE SCALE GENOMIC DNA]</scope>
    <source>
        <strain evidence="6 7">BIOML-A2</strain>
    </source>
</reference>
<dbReference type="InterPro" id="IPR011006">
    <property type="entry name" value="CheY-like_superfamily"/>
</dbReference>
<evidence type="ECO:0000313" key="6">
    <source>
        <dbReference type="EMBL" id="MTU42449.1"/>
    </source>
</evidence>
<evidence type="ECO:0000256" key="2">
    <source>
        <dbReference type="ARBA" id="ARBA00023012"/>
    </source>
</evidence>
<dbReference type="Gene3D" id="1.10.10.10">
    <property type="entry name" value="Winged helix-like DNA-binding domain superfamily/Winged helix DNA-binding domain"/>
    <property type="match status" value="1"/>
</dbReference>
<dbReference type="SUPFAM" id="SSF46894">
    <property type="entry name" value="C-terminal effector domain of the bipartite response regulators"/>
    <property type="match status" value="1"/>
</dbReference>
<dbReference type="SUPFAM" id="SSF52172">
    <property type="entry name" value="CheY-like"/>
    <property type="match status" value="1"/>
</dbReference>
<dbReference type="Pfam" id="PF00072">
    <property type="entry name" value="Response_reg"/>
    <property type="match status" value="1"/>
</dbReference>
<dbReference type="InterPro" id="IPR036388">
    <property type="entry name" value="WH-like_DNA-bd_sf"/>
</dbReference>
<dbReference type="PROSITE" id="PS50043">
    <property type="entry name" value="HTH_LUXR_2"/>
    <property type="match status" value="1"/>
</dbReference>
<evidence type="ECO:0000256" key="1">
    <source>
        <dbReference type="ARBA" id="ARBA00022553"/>
    </source>
</evidence>
<dbReference type="SMART" id="SM00421">
    <property type="entry name" value="HTH_LUXR"/>
    <property type="match status" value="1"/>
</dbReference>
<dbReference type="InterPro" id="IPR001789">
    <property type="entry name" value="Sig_transdc_resp-reg_receiver"/>
</dbReference>